<gene>
    <name evidence="2" type="ORF">MUN80_10725</name>
</gene>
<dbReference type="PANTHER" id="PTHR12110:SF53">
    <property type="entry name" value="BLR5974 PROTEIN"/>
    <property type="match status" value="1"/>
</dbReference>
<proteinExistence type="predicted"/>
<evidence type="ECO:0000259" key="1">
    <source>
        <dbReference type="Pfam" id="PF01261"/>
    </source>
</evidence>
<dbReference type="InterPro" id="IPR050312">
    <property type="entry name" value="IolE/XylAMocC-like"/>
</dbReference>
<dbReference type="EMBL" id="CP095049">
    <property type="protein sequence ID" value="UOQ55209.1"/>
    <property type="molecule type" value="Genomic_DNA"/>
</dbReference>
<dbReference type="InterPro" id="IPR013022">
    <property type="entry name" value="Xyl_isomerase-like_TIM-brl"/>
</dbReference>
<dbReference type="Pfam" id="PF01261">
    <property type="entry name" value="AP_endonuc_2"/>
    <property type="match status" value="1"/>
</dbReference>
<dbReference type="Proteomes" id="UP000831785">
    <property type="component" value="Chromosome"/>
</dbReference>
<dbReference type="InterPro" id="IPR036237">
    <property type="entry name" value="Xyl_isomerase-like_sf"/>
</dbReference>
<evidence type="ECO:0000313" key="3">
    <source>
        <dbReference type="Proteomes" id="UP000831785"/>
    </source>
</evidence>
<keyword evidence="2" id="KW-0413">Isomerase</keyword>
<protein>
    <submittedName>
        <fullName evidence="2">Sugar phosphate isomerase/epimerase</fullName>
    </submittedName>
</protein>
<keyword evidence="3" id="KW-1185">Reference proteome</keyword>
<feature type="domain" description="Xylose isomerase-like TIM barrel" evidence="1">
    <location>
        <begin position="24"/>
        <end position="273"/>
    </location>
</feature>
<dbReference type="Gene3D" id="3.20.20.150">
    <property type="entry name" value="Divalent-metal-dependent TIM barrel enzymes"/>
    <property type="match status" value="1"/>
</dbReference>
<dbReference type="SUPFAM" id="SSF51658">
    <property type="entry name" value="Xylose isomerase-like"/>
    <property type="match status" value="1"/>
</dbReference>
<accession>A0ABY4FEU8</accession>
<dbReference type="PANTHER" id="PTHR12110">
    <property type="entry name" value="HYDROXYPYRUVATE ISOMERASE"/>
    <property type="match status" value="1"/>
</dbReference>
<sequence>MARYRLTLNMEYIKHAAQGFQWGVEKAAALGYAYVEPMIHTGWDLLSEVDFFHSFSTQEDPLLMRDICRKAGVQVSSISGHSPLMKPEAAVPRLTQAIVFAAACGAKFVNTDDMNKPDWMDDELAHTLMKYTLTKANFVAQRHQVFICLEPHGTYSCTSAGLLRLVELVPSPWIRVNWDTGNFYLAGLEDPYEGLQRVREQVVHVHAKDISRQQSQAERGLVTGTPVGCACGEGEVDWERVIQILDPLDREIFLSVECGQVDEAERSLTYLTKLLGNKLLTS</sequence>
<evidence type="ECO:0000313" key="2">
    <source>
        <dbReference type="EMBL" id="UOQ55209.1"/>
    </source>
</evidence>
<organism evidence="2 3">
    <name type="scientific">Hymenobacter cellulosivorans</name>
    <dbReference type="NCBI Taxonomy" id="2932249"/>
    <lineage>
        <taxon>Bacteria</taxon>
        <taxon>Pseudomonadati</taxon>
        <taxon>Bacteroidota</taxon>
        <taxon>Cytophagia</taxon>
        <taxon>Cytophagales</taxon>
        <taxon>Hymenobacteraceae</taxon>
        <taxon>Hymenobacter</taxon>
    </lineage>
</organism>
<reference evidence="2 3" key="1">
    <citation type="submission" date="2022-04" db="EMBL/GenBank/DDBJ databases">
        <title>Hymenobacter sp. isolated from the air.</title>
        <authorList>
            <person name="Won M."/>
            <person name="Lee C.-M."/>
            <person name="Woen H.-Y."/>
            <person name="Kwon S.-W."/>
        </authorList>
    </citation>
    <scope>NUCLEOTIDE SEQUENCE [LARGE SCALE GENOMIC DNA]</scope>
    <source>
        <strain evidence="3">5116 S-27</strain>
    </source>
</reference>
<name>A0ABY4FEU8_9BACT</name>
<dbReference type="RefSeq" id="WP_244723514.1">
    <property type="nucleotide sequence ID" value="NZ_CP095049.1"/>
</dbReference>
<dbReference type="GO" id="GO:0016853">
    <property type="term" value="F:isomerase activity"/>
    <property type="evidence" value="ECO:0007669"/>
    <property type="project" value="UniProtKB-KW"/>
</dbReference>